<evidence type="ECO:0008006" key="5">
    <source>
        <dbReference type="Google" id="ProtNLM"/>
    </source>
</evidence>
<gene>
    <name evidence="3" type="ORF">LPB303_13830</name>
</gene>
<organism evidence="3 4">
    <name type="scientific">Polaribacter atrinae</name>
    <dbReference type="NCBI Taxonomy" id="1333662"/>
    <lineage>
        <taxon>Bacteria</taxon>
        <taxon>Pseudomonadati</taxon>
        <taxon>Bacteroidota</taxon>
        <taxon>Flavobacteriia</taxon>
        <taxon>Flavobacteriales</taxon>
        <taxon>Flavobacteriaceae</taxon>
    </lineage>
</organism>
<feature type="domain" description="TraI-like middle" evidence="2">
    <location>
        <begin position="170"/>
        <end position="232"/>
    </location>
</feature>
<dbReference type="Pfam" id="PF03432">
    <property type="entry name" value="Relaxase"/>
    <property type="match status" value="1"/>
</dbReference>
<dbReference type="STRING" id="1333662.LPB303_13830"/>
<protein>
    <recommendedName>
        <fullName evidence="5">Relaxase</fullName>
    </recommendedName>
</protein>
<dbReference type="InterPro" id="IPR005094">
    <property type="entry name" value="Endonuclease_MobA/VirD2"/>
</dbReference>
<dbReference type="Pfam" id="PF22863">
    <property type="entry name" value="TraI_middle"/>
    <property type="match status" value="1"/>
</dbReference>
<sequence length="249" mass="28903">MIAKLESIAYLQNALDYCERGGELIASNKCIGNSTEINSQIERNNALNDRCVKNTFHIKIRIAPEDKGKLNTQEWIDISNDYAKMIGFKENPYAVYMHEEGTNKEHIHIVASRIQSNNLAVSDSYTHYQNMDFCRMIENKYKLRQVKRVLEAVKKQEVFVKGDKRIAPLEEKIKSAINQSDSFEDFEFHLKNMGVKTKKGRGIGFIDEKGVYIKGSDIDRKYSLKGIEKQLSYEEQEKRMNKKNRGFKM</sequence>
<comment type="caution">
    <text evidence="3">The sequence shown here is derived from an EMBL/GenBank/DDBJ whole genome shotgun (WGS) entry which is preliminary data.</text>
</comment>
<dbReference type="EMBL" id="LVWE01000057">
    <property type="protein sequence ID" value="OAD42952.1"/>
    <property type="molecule type" value="Genomic_DNA"/>
</dbReference>
<accession>A0A176T4V8</accession>
<evidence type="ECO:0000259" key="2">
    <source>
        <dbReference type="Pfam" id="PF22863"/>
    </source>
</evidence>
<reference evidence="3 4" key="1">
    <citation type="submission" date="2016-02" db="EMBL/GenBank/DDBJ databases">
        <title>Draft genome sequence of Polaribacter atrinae KACC17473.</title>
        <authorList>
            <person name="Shin S.-K."/>
            <person name="Yi H."/>
        </authorList>
    </citation>
    <scope>NUCLEOTIDE SEQUENCE [LARGE SCALE GENOMIC DNA]</scope>
    <source>
        <strain evidence="3 4">KACC 17473</strain>
    </source>
</reference>
<evidence type="ECO:0000313" key="3">
    <source>
        <dbReference type="EMBL" id="OAD42952.1"/>
    </source>
</evidence>
<proteinExistence type="predicted"/>
<dbReference type="Proteomes" id="UP000076923">
    <property type="component" value="Unassembled WGS sequence"/>
</dbReference>
<dbReference type="OrthoDB" id="915634at2"/>
<dbReference type="AlphaFoldDB" id="A0A176T4V8"/>
<keyword evidence="4" id="KW-1185">Reference proteome</keyword>
<name>A0A176T4V8_9FLAO</name>
<dbReference type="InterPro" id="IPR054462">
    <property type="entry name" value="TraI_M"/>
</dbReference>
<dbReference type="RefSeq" id="WP_068451370.1">
    <property type="nucleotide sequence ID" value="NZ_CP150660.1"/>
</dbReference>
<evidence type="ECO:0000259" key="1">
    <source>
        <dbReference type="Pfam" id="PF03432"/>
    </source>
</evidence>
<evidence type="ECO:0000313" key="4">
    <source>
        <dbReference type="Proteomes" id="UP000076923"/>
    </source>
</evidence>
<feature type="domain" description="MobA/VirD2-like nuclease" evidence="1">
    <location>
        <begin position="19"/>
        <end position="143"/>
    </location>
</feature>